<keyword evidence="1" id="KW-0732">Signal</keyword>
<accession>A0A5P6PBP3</accession>
<gene>
    <name evidence="2" type="ORF">F8237_27355</name>
</gene>
<dbReference type="EMBL" id="CP044543">
    <property type="protein sequence ID" value="QFI75789.1"/>
    <property type="molecule type" value="Genomic_DNA"/>
</dbReference>
<protein>
    <submittedName>
        <fullName evidence="2">Uncharacterized protein</fullName>
    </submittedName>
</protein>
<reference evidence="3" key="1">
    <citation type="submission" date="2019-10" db="EMBL/GenBank/DDBJ databases">
        <title>Complete Genome Sequence of Bradyrhizobium betae type strain PL7HG1T.</title>
        <authorList>
            <person name="Bromfield E.S.P."/>
            <person name="Cloutier S."/>
        </authorList>
    </citation>
    <scope>NUCLEOTIDE SEQUENCE [LARGE SCALE GENOMIC DNA]</scope>
    <source>
        <strain evidence="3">PL7HG1</strain>
    </source>
</reference>
<organism evidence="2 3">
    <name type="scientific">Bradyrhizobium betae</name>
    <dbReference type="NCBI Taxonomy" id="244734"/>
    <lineage>
        <taxon>Bacteria</taxon>
        <taxon>Pseudomonadati</taxon>
        <taxon>Pseudomonadota</taxon>
        <taxon>Alphaproteobacteria</taxon>
        <taxon>Hyphomicrobiales</taxon>
        <taxon>Nitrobacteraceae</taxon>
        <taxon>Bradyrhizobium</taxon>
    </lineage>
</organism>
<evidence type="ECO:0000313" key="2">
    <source>
        <dbReference type="EMBL" id="QFI75789.1"/>
    </source>
</evidence>
<feature type="chain" id="PRO_5024930345" evidence="1">
    <location>
        <begin position="24"/>
        <end position="67"/>
    </location>
</feature>
<proteinExistence type="predicted"/>
<dbReference type="RefSeq" id="WP_151649326.1">
    <property type="nucleotide sequence ID" value="NZ_CP044543.1"/>
</dbReference>
<sequence length="67" mass="7056">MRRIAFICLAGLLACSNAGDADAQSLGSTNELARKAADEVARGFNCDEDEVQVIGTSGRAVELATRR</sequence>
<dbReference type="Proteomes" id="UP000325641">
    <property type="component" value="Chromosome"/>
</dbReference>
<evidence type="ECO:0000313" key="3">
    <source>
        <dbReference type="Proteomes" id="UP000325641"/>
    </source>
</evidence>
<feature type="signal peptide" evidence="1">
    <location>
        <begin position="1"/>
        <end position="23"/>
    </location>
</feature>
<dbReference type="KEGG" id="bbet:F8237_27355"/>
<dbReference type="AlphaFoldDB" id="A0A5P6PBP3"/>
<evidence type="ECO:0000256" key="1">
    <source>
        <dbReference type="SAM" id="SignalP"/>
    </source>
</evidence>
<dbReference type="PROSITE" id="PS51257">
    <property type="entry name" value="PROKAR_LIPOPROTEIN"/>
    <property type="match status" value="1"/>
</dbReference>
<dbReference type="OrthoDB" id="7427667at2"/>
<name>A0A5P6PBP3_9BRAD</name>